<protein>
    <submittedName>
        <fullName evidence="2">Nucleotidyltransferase</fullName>
    </submittedName>
</protein>
<reference evidence="2 3" key="1">
    <citation type="submission" date="2019-04" db="EMBL/GenBank/DDBJ databases">
        <title>Draft Whole-Genome sequence of the purple photosynthetic bacterium Rhodobacter capsulatus SP108 with an indigenous class A beta-lactamase.</title>
        <authorList>
            <person name="Robertson S."/>
            <person name="Meyer T.E."/>
            <person name="Kyndt J.A."/>
        </authorList>
    </citation>
    <scope>NUCLEOTIDE SEQUENCE [LARGE SCALE GENOMIC DNA]</scope>
    <source>
        <strain evidence="2 3">SP108</strain>
    </source>
</reference>
<dbReference type="GO" id="GO:0051607">
    <property type="term" value="P:defense response to virus"/>
    <property type="evidence" value="ECO:0007669"/>
    <property type="project" value="UniProtKB-KW"/>
</dbReference>
<dbReference type="GO" id="GO:0016779">
    <property type="term" value="F:nucleotidyltransferase activity"/>
    <property type="evidence" value="ECO:0007669"/>
    <property type="project" value="InterPro"/>
</dbReference>
<evidence type="ECO:0000313" key="2">
    <source>
        <dbReference type="EMBL" id="TKD17671.1"/>
    </source>
</evidence>
<dbReference type="EMBL" id="SWJZ01000056">
    <property type="protein sequence ID" value="TKD17671.1"/>
    <property type="molecule type" value="Genomic_DNA"/>
</dbReference>
<dbReference type="RefSeq" id="WP_136907415.1">
    <property type="nucleotide sequence ID" value="NZ_SWJZ01000056.1"/>
</dbReference>
<dbReference type="SUPFAM" id="SSF81301">
    <property type="entry name" value="Nucleotidyltransferase"/>
    <property type="match status" value="1"/>
</dbReference>
<keyword evidence="1" id="KW-0051">Antiviral defense</keyword>
<evidence type="ECO:0000313" key="3">
    <source>
        <dbReference type="Proteomes" id="UP000310597"/>
    </source>
</evidence>
<dbReference type="CDD" id="cd05400">
    <property type="entry name" value="NT_2-5OAS_ClassI-CCAase"/>
    <property type="match status" value="1"/>
</dbReference>
<gene>
    <name evidence="2" type="ORF">FBT96_13235</name>
</gene>
<dbReference type="InterPro" id="IPR006116">
    <property type="entry name" value="NT_2-5OAS_ClassI-CCAase"/>
</dbReference>
<dbReference type="AlphaFoldDB" id="A0A4V5PP11"/>
<evidence type="ECO:0000256" key="1">
    <source>
        <dbReference type="ARBA" id="ARBA00023118"/>
    </source>
</evidence>
<organism evidence="2 3">
    <name type="scientific">Rhodobacter capsulatus</name>
    <name type="common">Rhodopseudomonas capsulata</name>
    <dbReference type="NCBI Taxonomy" id="1061"/>
    <lineage>
        <taxon>Bacteria</taxon>
        <taxon>Pseudomonadati</taxon>
        <taxon>Pseudomonadota</taxon>
        <taxon>Alphaproteobacteria</taxon>
        <taxon>Rhodobacterales</taxon>
        <taxon>Rhodobacter group</taxon>
        <taxon>Rhodobacter</taxon>
    </lineage>
</organism>
<sequence length="287" mass="32536">MATTIYDAFNQFRSNLEITSLQESTTSTRQQNVREAVEADFSVQESFLAGSYRRHTMIAPLNAADIDVFVVLHPKYHAPLGQRDLLSALMTTLKKKYPRTPKIKPDGQAVTITFTDFEVDVVPGFYQVGGGFLIPDAGLNRWIATDPKRHVEMWSIVNKGHNGMMVPLIKMMKCWNRQQRYPLRSFHLEVMVMHVLQGIVITDYPSGVRWAFDKMRGAIRARIADPAGYSDDIAPGLSPMDRERLARRLDAAFNTAMQAESNAQYGNVKTSMDFWRSLFGDFFPAYG</sequence>
<dbReference type="Pfam" id="PF18144">
    <property type="entry name" value="SMODS"/>
    <property type="match status" value="1"/>
</dbReference>
<dbReference type="Gene3D" id="3.30.460.10">
    <property type="entry name" value="Beta Polymerase, domain 2"/>
    <property type="match status" value="1"/>
</dbReference>
<keyword evidence="2" id="KW-0808">Transferase</keyword>
<comment type="caution">
    <text evidence="2">The sequence shown here is derived from an EMBL/GenBank/DDBJ whole genome shotgun (WGS) entry which is preliminary data.</text>
</comment>
<dbReference type="Proteomes" id="UP000310597">
    <property type="component" value="Unassembled WGS sequence"/>
</dbReference>
<dbReference type="InterPro" id="IPR043519">
    <property type="entry name" value="NT_sf"/>
</dbReference>
<accession>A0A4V5PP11</accession>
<dbReference type="NCBIfam" id="NF041117">
    <property type="entry name" value="CBASS_cyclase_b"/>
    <property type="match status" value="1"/>
</dbReference>
<name>A0A4V5PP11_RHOCA</name>
<proteinExistence type="predicted"/>
<dbReference type="InterPro" id="IPR053550">
    <property type="entry name" value="CD-NTase"/>
</dbReference>
<dbReference type="OrthoDB" id="2082416at2"/>